<gene>
    <name evidence="1" type="ORF">A6X21_02090</name>
</gene>
<evidence type="ECO:0000313" key="1">
    <source>
        <dbReference type="EMBL" id="ODA36496.1"/>
    </source>
</evidence>
<organism evidence="1 2">
    <name type="scientific">Planctopirus hydrillae</name>
    <dbReference type="NCBI Taxonomy" id="1841610"/>
    <lineage>
        <taxon>Bacteria</taxon>
        <taxon>Pseudomonadati</taxon>
        <taxon>Planctomycetota</taxon>
        <taxon>Planctomycetia</taxon>
        <taxon>Planctomycetales</taxon>
        <taxon>Planctomycetaceae</taxon>
        <taxon>Planctopirus</taxon>
    </lineage>
</organism>
<dbReference type="STRING" id="1841610.A6X21_02090"/>
<dbReference type="AlphaFoldDB" id="A0A1C3ETD5"/>
<proteinExistence type="predicted"/>
<reference evidence="1 2" key="1">
    <citation type="submission" date="2016-05" db="EMBL/GenBank/DDBJ databases">
        <title>Genomic and physiological characterization of Planctopirus sp. isolated from fresh water lake.</title>
        <authorList>
            <person name="Subhash Y."/>
            <person name="Ramana C."/>
        </authorList>
    </citation>
    <scope>NUCLEOTIDE SEQUENCE [LARGE SCALE GENOMIC DNA]</scope>
    <source>
        <strain evidence="1 2">JC280</strain>
    </source>
</reference>
<accession>A0A1C3ETD5</accession>
<comment type="caution">
    <text evidence="1">The sequence shown here is derived from an EMBL/GenBank/DDBJ whole genome shotgun (WGS) entry which is preliminary data.</text>
</comment>
<dbReference type="OrthoDB" id="6859537at2"/>
<dbReference type="EMBL" id="LYDR01000020">
    <property type="protein sequence ID" value="ODA36496.1"/>
    <property type="molecule type" value="Genomic_DNA"/>
</dbReference>
<protein>
    <submittedName>
        <fullName evidence="1">Uncharacterized protein</fullName>
    </submittedName>
</protein>
<evidence type="ECO:0000313" key="2">
    <source>
        <dbReference type="Proteomes" id="UP000094828"/>
    </source>
</evidence>
<keyword evidence="2" id="KW-1185">Reference proteome</keyword>
<dbReference type="RefSeq" id="WP_068845526.1">
    <property type="nucleotide sequence ID" value="NZ_LYDR01000020.1"/>
</dbReference>
<name>A0A1C3ETD5_9PLAN</name>
<dbReference type="Proteomes" id="UP000094828">
    <property type="component" value="Unassembled WGS sequence"/>
</dbReference>
<sequence length="203" mass="22099">MSSATSNAFELVKLIQRKAPEYLDLLTASTEVEFLVAFDSLLARAVNHLEKNARNLSGLGEEGLTAVLVGVLSMPGLSVTQETNSNGHVDVTVEADHCNPPRIVLGEAKIYSGPAYHIKGMTQLIGRYTTGREGRGLLIVYVQNENISGLTKSLRTRLDTILPLQQSGPTCDCSLKWSFTSRHKHSCGDEVEAVHVMCNLYIG</sequence>